<comment type="caution">
    <text evidence="3">The sequence shown here is derived from an EMBL/GenBank/DDBJ whole genome shotgun (WGS) entry which is preliminary data.</text>
</comment>
<keyword evidence="1" id="KW-0472">Membrane</keyword>
<dbReference type="EMBL" id="MQVX01000001">
    <property type="protein sequence ID" value="PQJ16541.1"/>
    <property type="molecule type" value="Genomic_DNA"/>
</dbReference>
<sequence>MKDLFNSFPVISFLLITFAITFSTWFSPVFLDLPVDIAFAMMLLGGCGPLLAGYIIRVVQSQTTFRVRSWPVFIAVFVGSLFVLGMRLYLIDHGMSDVNGRIPKMEEVSTLGYGLFVLMAIVLAWNASNWNNPNIKENYLTSFLFQKKALPWYLIALGLQPIFSVVSYLAGRVLGFELSGELVFIDGMWFVGLLSTFFFFGGNEEFGWRGFMQLELQKKYSPLVTILVVSFFWSIWHLPHYYNGFYSTAGFMEMLPRFFWTIPLTVVIHWVYNNSNYSMLAVVLLHTMNNNFGRGFGSSGKIYVGLLFLFCLYLIVRDRMWLSRPSQLPS</sequence>
<feature type="transmembrane region" description="Helical" evidence="1">
    <location>
        <begin position="6"/>
        <end position="26"/>
    </location>
</feature>
<feature type="transmembrane region" description="Helical" evidence="1">
    <location>
        <begin position="220"/>
        <end position="242"/>
    </location>
</feature>
<dbReference type="GO" id="GO:0080120">
    <property type="term" value="P:CAAX-box protein maturation"/>
    <property type="evidence" value="ECO:0007669"/>
    <property type="project" value="UniProtKB-ARBA"/>
</dbReference>
<organism evidence="3 4">
    <name type="scientific">Aureicoccus marinus</name>
    <dbReference type="NCBI Taxonomy" id="754435"/>
    <lineage>
        <taxon>Bacteria</taxon>
        <taxon>Pseudomonadati</taxon>
        <taxon>Bacteroidota</taxon>
        <taxon>Flavobacteriia</taxon>
        <taxon>Flavobacteriales</taxon>
        <taxon>Flavobacteriaceae</taxon>
        <taxon>Aureicoccus</taxon>
    </lineage>
</organism>
<dbReference type="Proteomes" id="UP000239366">
    <property type="component" value="Unassembled WGS sequence"/>
</dbReference>
<dbReference type="OrthoDB" id="9777755at2"/>
<evidence type="ECO:0000259" key="2">
    <source>
        <dbReference type="Pfam" id="PF02517"/>
    </source>
</evidence>
<evidence type="ECO:0000313" key="3">
    <source>
        <dbReference type="EMBL" id="PQJ16541.1"/>
    </source>
</evidence>
<dbReference type="PANTHER" id="PTHR35797:SF1">
    <property type="entry name" value="PROTEASE"/>
    <property type="match status" value="1"/>
</dbReference>
<feature type="transmembrane region" description="Helical" evidence="1">
    <location>
        <begin position="254"/>
        <end position="272"/>
    </location>
</feature>
<dbReference type="GO" id="GO:0004175">
    <property type="term" value="F:endopeptidase activity"/>
    <property type="evidence" value="ECO:0007669"/>
    <property type="project" value="UniProtKB-ARBA"/>
</dbReference>
<keyword evidence="4" id="KW-1185">Reference proteome</keyword>
<accession>A0A2S7TAF3</accession>
<reference evidence="4" key="1">
    <citation type="submission" date="2016-11" db="EMBL/GenBank/DDBJ databases">
        <title>Trade-off between light-utilization and light-protection in marine flavobacteria.</title>
        <authorList>
            <person name="Kumagai Y."/>
            <person name="Yoshizawa S."/>
            <person name="Kogure K."/>
        </authorList>
    </citation>
    <scope>NUCLEOTIDE SEQUENCE [LARGE SCALE GENOMIC DNA]</scope>
    <source>
        <strain evidence="4">SG-18</strain>
    </source>
</reference>
<feature type="transmembrane region" description="Helical" evidence="1">
    <location>
        <begin position="70"/>
        <end position="90"/>
    </location>
</feature>
<gene>
    <name evidence="3" type="ORF">BST99_13170</name>
</gene>
<feature type="transmembrane region" description="Helical" evidence="1">
    <location>
        <begin position="111"/>
        <end position="130"/>
    </location>
</feature>
<feature type="domain" description="CAAX prenyl protease 2/Lysostaphin resistance protein A-like" evidence="2">
    <location>
        <begin position="189"/>
        <end position="290"/>
    </location>
</feature>
<feature type="transmembrane region" description="Helical" evidence="1">
    <location>
        <begin position="150"/>
        <end position="170"/>
    </location>
</feature>
<dbReference type="RefSeq" id="WP_146106302.1">
    <property type="nucleotide sequence ID" value="NZ_MQVX01000001.1"/>
</dbReference>
<feature type="transmembrane region" description="Helical" evidence="1">
    <location>
        <begin position="182"/>
        <end position="200"/>
    </location>
</feature>
<dbReference type="Pfam" id="PF02517">
    <property type="entry name" value="Rce1-like"/>
    <property type="match status" value="1"/>
</dbReference>
<proteinExistence type="predicted"/>
<feature type="transmembrane region" description="Helical" evidence="1">
    <location>
        <begin position="292"/>
        <end position="316"/>
    </location>
</feature>
<dbReference type="PANTHER" id="PTHR35797">
    <property type="entry name" value="PROTEASE-RELATED"/>
    <property type="match status" value="1"/>
</dbReference>
<keyword evidence="1" id="KW-0812">Transmembrane</keyword>
<name>A0A2S7TAF3_9FLAO</name>
<feature type="transmembrane region" description="Helical" evidence="1">
    <location>
        <begin position="38"/>
        <end position="58"/>
    </location>
</feature>
<dbReference type="AlphaFoldDB" id="A0A2S7TAF3"/>
<evidence type="ECO:0000256" key="1">
    <source>
        <dbReference type="SAM" id="Phobius"/>
    </source>
</evidence>
<dbReference type="InterPro" id="IPR042150">
    <property type="entry name" value="MmRce1-like"/>
</dbReference>
<dbReference type="InterPro" id="IPR003675">
    <property type="entry name" value="Rce1/LyrA-like_dom"/>
</dbReference>
<protein>
    <recommendedName>
        <fullName evidence="2">CAAX prenyl protease 2/Lysostaphin resistance protein A-like domain-containing protein</fullName>
    </recommendedName>
</protein>
<keyword evidence="1" id="KW-1133">Transmembrane helix</keyword>
<evidence type="ECO:0000313" key="4">
    <source>
        <dbReference type="Proteomes" id="UP000239366"/>
    </source>
</evidence>